<dbReference type="Gene3D" id="1.10.4080.10">
    <property type="entry name" value="ADP-ribosylation/Crystallin J1"/>
    <property type="match status" value="1"/>
</dbReference>
<reference evidence="2 3" key="1">
    <citation type="submission" date="2018-04" db="EMBL/GenBank/DDBJ databases">
        <title>Genomic Encyclopedia of Type Strains, Phase IV (KMG-IV): sequencing the most valuable type-strain genomes for metagenomic binning, comparative biology and taxonomic classification.</title>
        <authorList>
            <person name="Goeker M."/>
        </authorList>
    </citation>
    <scope>NUCLEOTIDE SEQUENCE [LARGE SCALE GENOMIC DNA]</scope>
    <source>
        <strain evidence="2 3">DSM 14823</strain>
    </source>
</reference>
<dbReference type="RefSeq" id="WP_165833236.1">
    <property type="nucleotide sequence ID" value="NZ_CABMMC010000218.1"/>
</dbReference>
<comment type="cofactor">
    <cofactor evidence="1">
        <name>Mg(2+)</name>
        <dbReference type="ChEBI" id="CHEBI:18420"/>
    </cofactor>
    <text evidence="1">Binds 2 magnesium ions per subunit.</text>
</comment>
<organism evidence="2 3">
    <name type="scientific">Victivallis vadensis</name>
    <dbReference type="NCBI Taxonomy" id="172901"/>
    <lineage>
        <taxon>Bacteria</taxon>
        <taxon>Pseudomonadati</taxon>
        <taxon>Lentisphaerota</taxon>
        <taxon>Lentisphaeria</taxon>
        <taxon>Victivallales</taxon>
        <taxon>Victivallaceae</taxon>
        <taxon>Victivallis</taxon>
    </lineage>
</organism>
<dbReference type="Proteomes" id="UP000245959">
    <property type="component" value="Unassembled WGS sequence"/>
</dbReference>
<keyword evidence="1" id="KW-0460">Magnesium</keyword>
<dbReference type="GO" id="GO:0046872">
    <property type="term" value="F:metal ion binding"/>
    <property type="evidence" value="ECO:0007669"/>
    <property type="project" value="UniProtKB-KW"/>
</dbReference>
<feature type="binding site" evidence="1">
    <location>
        <position position="258"/>
    </location>
    <ligand>
        <name>Mg(2+)</name>
        <dbReference type="ChEBI" id="CHEBI:18420"/>
        <label>1</label>
    </ligand>
</feature>
<accession>A0A2U1A9V4</accession>
<name>A0A2U1A9V4_9BACT</name>
<proteinExistence type="predicted"/>
<comment type="caution">
    <text evidence="2">The sequence shown here is derived from an EMBL/GenBank/DDBJ whole genome shotgun (WGS) entry which is preliminary data.</text>
</comment>
<evidence type="ECO:0000313" key="2">
    <source>
        <dbReference type="EMBL" id="PVY30456.1"/>
    </source>
</evidence>
<protein>
    <submittedName>
        <fullName evidence="2">ADP-ribosylglycohydrolase</fullName>
    </submittedName>
</protein>
<evidence type="ECO:0000313" key="3">
    <source>
        <dbReference type="Proteomes" id="UP000245959"/>
    </source>
</evidence>
<dbReference type="EMBL" id="QEKH01000065">
    <property type="protein sequence ID" value="PVY30456.1"/>
    <property type="molecule type" value="Genomic_DNA"/>
</dbReference>
<keyword evidence="2" id="KW-0378">Hydrolase</keyword>
<feature type="binding site" evidence="1">
    <location>
        <position position="260"/>
    </location>
    <ligand>
        <name>Mg(2+)</name>
        <dbReference type="ChEBI" id="CHEBI:18420"/>
        <label>1</label>
    </ligand>
</feature>
<dbReference type="SUPFAM" id="SSF101478">
    <property type="entry name" value="ADP-ribosylglycohydrolase"/>
    <property type="match status" value="1"/>
</dbReference>
<gene>
    <name evidence="2" type="ORF">C8D82_1652</name>
</gene>
<keyword evidence="3" id="KW-1185">Reference proteome</keyword>
<dbReference type="InterPro" id="IPR036705">
    <property type="entry name" value="Ribosyl_crysJ1_sf"/>
</dbReference>
<sequence>MLDETLYRRKVLGCWLGKAVGGTLGAPIEGWPGPHHLDFYDPVPATMLPNDDLDLQVVWFCTIAKLAKPVVDCQVLAEAWVKNVGFPWDEYAIAIRNLKNGIRPPFSGSYDNWFVDGMGAAIRSEIWACLAPGNPELAAKFAYQDACVDHAGNGMWAEVFLAAMESAAFVESDVRRIIEIGKSCIPADCELRQGIEDAIRWFDEKPEFDYLFEKIMAKYRSDNFTDVKVNFPIIVAGLLLGNGDFGRTICDAVNFGEDSDCTGATAGAIMGILNPDGIGDRWLAPIGRNMVLSPGITGITPPATIDEFSDLICEMSKVIRLDAHPAAEFKPTPVKAMATVRTLGGETPVPVPVTFDGNFGVWPEPVDNHHALQMTFKFKVPADGRYCVMFNTKSQSEVKVDGELAFRREPGSMAPSFHRVPWNQSAMLDLKQGVHVLEAELTRVPSGTRPDWVVGVAYGDTMQWVPDAFLNVE</sequence>
<dbReference type="Pfam" id="PF03747">
    <property type="entry name" value="ADP_ribosyl_GH"/>
    <property type="match status" value="1"/>
</dbReference>
<evidence type="ECO:0000256" key="1">
    <source>
        <dbReference type="PIRSR" id="PIRSR605502-1"/>
    </source>
</evidence>
<dbReference type="AlphaFoldDB" id="A0A2U1A9V4"/>
<keyword evidence="1" id="KW-0479">Metal-binding</keyword>
<dbReference type="GeneID" id="78297363"/>
<dbReference type="InterPro" id="IPR005502">
    <property type="entry name" value="Ribosyl_crysJ1"/>
</dbReference>
<dbReference type="GO" id="GO:0016787">
    <property type="term" value="F:hydrolase activity"/>
    <property type="evidence" value="ECO:0007669"/>
    <property type="project" value="UniProtKB-KW"/>
</dbReference>